<keyword evidence="3" id="KW-1003">Cell membrane</keyword>
<feature type="transmembrane region" description="Helical" evidence="7">
    <location>
        <begin position="60"/>
        <end position="79"/>
    </location>
</feature>
<feature type="domain" description="Mechanosensitive ion channel MscS C-terminal" evidence="9">
    <location>
        <begin position="260"/>
        <end position="344"/>
    </location>
</feature>
<dbReference type="InterPro" id="IPR023408">
    <property type="entry name" value="MscS_beta-dom_sf"/>
</dbReference>
<dbReference type="PANTHER" id="PTHR43634">
    <property type="entry name" value="OW CONDUCTANCE MECHANOSENSITIVE CHANNEL"/>
    <property type="match status" value="1"/>
</dbReference>
<evidence type="ECO:0000256" key="3">
    <source>
        <dbReference type="ARBA" id="ARBA00022475"/>
    </source>
</evidence>
<comment type="subcellular location">
    <subcellularLocation>
        <location evidence="1">Cell membrane</location>
        <topology evidence="1">Multi-pass membrane protein</topology>
    </subcellularLocation>
</comment>
<evidence type="ECO:0000256" key="1">
    <source>
        <dbReference type="ARBA" id="ARBA00004651"/>
    </source>
</evidence>
<dbReference type="SUPFAM" id="SSF50182">
    <property type="entry name" value="Sm-like ribonucleoproteins"/>
    <property type="match status" value="1"/>
</dbReference>
<evidence type="ECO:0000313" key="10">
    <source>
        <dbReference type="EMBL" id="MEL0630018.1"/>
    </source>
</evidence>
<comment type="caution">
    <text evidence="10">The sequence shown here is derived from an EMBL/GenBank/DDBJ whole genome shotgun (WGS) entry which is preliminary data.</text>
</comment>
<evidence type="ECO:0000256" key="2">
    <source>
        <dbReference type="ARBA" id="ARBA00008017"/>
    </source>
</evidence>
<dbReference type="InterPro" id="IPR010920">
    <property type="entry name" value="LSM_dom_sf"/>
</dbReference>
<dbReference type="Pfam" id="PF00924">
    <property type="entry name" value="MS_channel_2nd"/>
    <property type="match status" value="1"/>
</dbReference>
<reference evidence="10 11" key="1">
    <citation type="submission" date="2024-02" db="EMBL/GenBank/DDBJ databases">
        <title>Bacteria isolated from the canopy kelp, Nereocystis luetkeana.</title>
        <authorList>
            <person name="Pfister C.A."/>
            <person name="Younker I.T."/>
            <person name="Light S.H."/>
        </authorList>
    </citation>
    <scope>NUCLEOTIDE SEQUENCE [LARGE SCALE GENOMIC DNA]</scope>
    <source>
        <strain evidence="10 11">TI.1.05</strain>
    </source>
</reference>
<keyword evidence="6 7" id="KW-0472">Membrane</keyword>
<feature type="transmembrane region" description="Helical" evidence="7">
    <location>
        <begin position="99"/>
        <end position="117"/>
    </location>
</feature>
<dbReference type="Pfam" id="PF21082">
    <property type="entry name" value="MS_channel_3rd"/>
    <property type="match status" value="1"/>
</dbReference>
<feature type="transmembrane region" description="Helical" evidence="7">
    <location>
        <begin position="161"/>
        <end position="180"/>
    </location>
</feature>
<dbReference type="RefSeq" id="WP_341598147.1">
    <property type="nucleotide sequence ID" value="NZ_JBAKAZ010000037.1"/>
</dbReference>
<dbReference type="Gene3D" id="3.30.70.100">
    <property type="match status" value="1"/>
</dbReference>
<evidence type="ECO:0000313" key="11">
    <source>
        <dbReference type="Proteomes" id="UP001369082"/>
    </source>
</evidence>
<keyword evidence="11" id="KW-1185">Reference proteome</keyword>
<sequence>MIEQAELYVKDWLLSFNIGNWVANFALLICVTIFVQLIWRYFGRRMEGTTKKTKNGWDDIIFYAINKPINWLIVLMGTSMSLRVVAESEDLGISEYLPLAQKVAILFLVGWVLWRLIYKTEYVFVADEAKDTTTVTALAKLAKLSILTIITLSIIQTLGVSISGVLAFGGMGGLIVGMAAKDLLSNLFGAAMVYMDKPFKVGDWIRSPDKSIEGTVEEIGWRVTRIRTFDKRPLYVPNSLFTHIVVENPSRMSNRRIKETFGLRYKDIDQVHDIIKAVRAMLEEHPDIDQNQTLIVNFDLFNNSSLDFFIYTFTKTTNWILFHQVKQNVLLKVADIVREHGAEFAFPTRQLHLDKDEQKQLLGSSDSIESK</sequence>
<dbReference type="InterPro" id="IPR045042">
    <property type="entry name" value="YnaI-like"/>
</dbReference>
<comment type="similarity">
    <text evidence="2">Belongs to the MscS (TC 1.A.23) family.</text>
</comment>
<dbReference type="InterPro" id="IPR006686">
    <property type="entry name" value="MscS_channel_CS"/>
</dbReference>
<evidence type="ECO:0000259" key="9">
    <source>
        <dbReference type="Pfam" id="PF21082"/>
    </source>
</evidence>
<evidence type="ECO:0000256" key="6">
    <source>
        <dbReference type="ARBA" id="ARBA00023136"/>
    </source>
</evidence>
<evidence type="ECO:0000256" key="4">
    <source>
        <dbReference type="ARBA" id="ARBA00022692"/>
    </source>
</evidence>
<evidence type="ECO:0000256" key="5">
    <source>
        <dbReference type="ARBA" id="ARBA00022989"/>
    </source>
</evidence>
<dbReference type="EMBL" id="JBAKAZ010000037">
    <property type="protein sequence ID" value="MEL0630018.1"/>
    <property type="molecule type" value="Genomic_DNA"/>
</dbReference>
<dbReference type="SUPFAM" id="SSF82861">
    <property type="entry name" value="Mechanosensitive channel protein MscS (YggB), transmembrane region"/>
    <property type="match status" value="1"/>
</dbReference>
<keyword evidence="4 7" id="KW-0812">Transmembrane</keyword>
<evidence type="ECO:0000259" key="8">
    <source>
        <dbReference type="Pfam" id="PF00924"/>
    </source>
</evidence>
<keyword evidence="5 7" id="KW-1133">Transmembrane helix</keyword>
<dbReference type="PANTHER" id="PTHR43634:SF2">
    <property type="entry name" value="LOW CONDUCTANCE MECHANOSENSITIVE CHANNEL YNAI"/>
    <property type="match status" value="1"/>
</dbReference>
<gene>
    <name evidence="10" type="ORF">V6256_10425</name>
</gene>
<feature type="transmembrane region" description="Helical" evidence="7">
    <location>
        <begin position="18"/>
        <end position="39"/>
    </location>
</feature>
<proteinExistence type="inferred from homology"/>
<evidence type="ECO:0000256" key="7">
    <source>
        <dbReference type="SAM" id="Phobius"/>
    </source>
</evidence>
<name>A0ABU9GRQ9_9GAMM</name>
<dbReference type="SUPFAM" id="SSF82689">
    <property type="entry name" value="Mechanosensitive channel protein MscS (YggB), C-terminal domain"/>
    <property type="match status" value="1"/>
</dbReference>
<dbReference type="PROSITE" id="PS01246">
    <property type="entry name" value="UPF0003"/>
    <property type="match status" value="1"/>
</dbReference>
<dbReference type="Proteomes" id="UP001369082">
    <property type="component" value="Unassembled WGS sequence"/>
</dbReference>
<dbReference type="Gene3D" id="1.10.287.1260">
    <property type="match status" value="1"/>
</dbReference>
<organism evidence="10 11">
    <name type="scientific">Psychromonas aquatilis</name>
    <dbReference type="NCBI Taxonomy" id="2005072"/>
    <lineage>
        <taxon>Bacteria</taxon>
        <taxon>Pseudomonadati</taxon>
        <taxon>Pseudomonadota</taxon>
        <taxon>Gammaproteobacteria</taxon>
        <taxon>Alteromonadales</taxon>
        <taxon>Psychromonadaceae</taxon>
        <taxon>Psychromonas</taxon>
    </lineage>
</organism>
<dbReference type="InterPro" id="IPR011066">
    <property type="entry name" value="MscS_channel_C_sf"/>
</dbReference>
<dbReference type="Gene3D" id="2.30.30.60">
    <property type="match status" value="1"/>
</dbReference>
<accession>A0ABU9GRQ9</accession>
<dbReference type="InterPro" id="IPR006685">
    <property type="entry name" value="MscS_channel_2nd"/>
</dbReference>
<dbReference type="InterPro" id="IPR049278">
    <property type="entry name" value="MS_channel_C"/>
</dbReference>
<dbReference type="InterPro" id="IPR011014">
    <property type="entry name" value="MscS_channel_TM-2"/>
</dbReference>
<feature type="domain" description="Mechanosensitive ion channel MscS" evidence="8">
    <location>
        <begin position="182"/>
        <end position="251"/>
    </location>
</feature>
<protein>
    <submittedName>
        <fullName evidence="10">Mechanosensitive ion channel family protein</fullName>
    </submittedName>
</protein>